<dbReference type="GO" id="GO:0000981">
    <property type="term" value="F:DNA-binding transcription factor activity, RNA polymerase II-specific"/>
    <property type="evidence" value="ECO:0007669"/>
    <property type="project" value="InterPro"/>
</dbReference>
<evidence type="ECO:0000313" key="5">
    <source>
        <dbReference type="Proteomes" id="UP000016933"/>
    </source>
</evidence>
<reference evidence="5" key="1">
    <citation type="journal article" date="2012" name="PLoS Genet.">
        <title>The genomes of the fungal plant pathogens Cladosporium fulvum and Dothistroma septosporum reveal adaptation to different hosts and lifestyles but also signatures of common ancestry.</title>
        <authorList>
            <person name="de Wit P.J.G.M."/>
            <person name="van der Burgt A."/>
            <person name="Oekmen B."/>
            <person name="Stergiopoulos I."/>
            <person name="Abd-Elsalam K.A."/>
            <person name="Aerts A.L."/>
            <person name="Bahkali A.H."/>
            <person name="Beenen H.G."/>
            <person name="Chettri P."/>
            <person name="Cox M.P."/>
            <person name="Datema E."/>
            <person name="de Vries R.P."/>
            <person name="Dhillon B."/>
            <person name="Ganley A.R."/>
            <person name="Griffiths S.A."/>
            <person name="Guo Y."/>
            <person name="Hamelin R.C."/>
            <person name="Henrissat B."/>
            <person name="Kabir M.S."/>
            <person name="Jashni M.K."/>
            <person name="Kema G."/>
            <person name="Klaubauf S."/>
            <person name="Lapidus A."/>
            <person name="Levasseur A."/>
            <person name="Lindquist E."/>
            <person name="Mehrabi R."/>
            <person name="Ohm R.A."/>
            <person name="Owen T.J."/>
            <person name="Salamov A."/>
            <person name="Schwelm A."/>
            <person name="Schijlen E."/>
            <person name="Sun H."/>
            <person name="van den Burg H.A."/>
            <person name="van Ham R.C.H.J."/>
            <person name="Zhang S."/>
            <person name="Goodwin S.B."/>
            <person name="Grigoriev I.V."/>
            <person name="Collemare J."/>
            <person name="Bradshaw R.E."/>
        </authorList>
    </citation>
    <scope>NUCLEOTIDE SEQUENCE [LARGE SCALE GENOMIC DNA]</scope>
    <source>
        <strain evidence="5">NZE10 / CBS 128990</strain>
    </source>
</reference>
<dbReference type="Gene3D" id="4.10.240.10">
    <property type="entry name" value="Zn(2)-C6 fungal-type DNA-binding domain"/>
    <property type="match status" value="1"/>
</dbReference>
<dbReference type="eggNOG" id="ENOG502RNP1">
    <property type="taxonomic scope" value="Eukaryota"/>
</dbReference>
<reference evidence="4 5" key="2">
    <citation type="journal article" date="2012" name="PLoS Pathog.">
        <title>Diverse lifestyles and strategies of plant pathogenesis encoded in the genomes of eighteen Dothideomycetes fungi.</title>
        <authorList>
            <person name="Ohm R.A."/>
            <person name="Feau N."/>
            <person name="Henrissat B."/>
            <person name="Schoch C.L."/>
            <person name="Horwitz B.A."/>
            <person name="Barry K.W."/>
            <person name="Condon B.J."/>
            <person name="Copeland A.C."/>
            <person name="Dhillon B."/>
            <person name="Glaser F."/>
            <person name="Hesse C.N."/>
            <person name="Kosti I."/>
            <person name="LaButti K."/>
            <person name="Lindquist E.A."/>
            <person name="Lucas S."/>
            <person name="Salamov A.A."/>
            <person name="Bradshaw R.E."/>
            <person name="Ciuffetti L."/>
            <person name="Hamelin R.C."/>
            <person name="Kema G.H.J."/>
            <person name="Lawrence C."/>
            <person name="Scott J.A."/>
            <person name="Spatafora J.W."/>
            <person name="Turgeon B.G."/>
            <person name="de Wit P.J.G.M."/>
            <person name="Zhong S."/>
            <person name="Goodwin S.B."/>
            <person name="Grigoriev I.V."/>
        </authorList>
    </citation>
    <scope>NUCLEOTIDE SEQUENCE [LARGE SCALE GENOMIC DNA]</scope>
    <source>
        <strain evidence="5">NZE10 / CBS 128990</strain>
    </source>
</reference>
<feature type="region of interest" description="Disordered" evidence="2">
    <location>
        <begin position="106"/>
        <end position="210"/>
    </location>
</feature>
<accession>N1PD41</accession>
<keyword evidence="5" id="KW-1185">Reference proteome</keyword>
<dbReference type="OrthoDB" id="5426798at2759"/>
<dbReference type="Pfam" id="PF00172">
    <property type="entry name" value="Zn_clus"/>
    <property type="match status" value="1"/>
</dbReference>
<dbReference type="InterPro" id="IPR036864">
    <property type="entry name" value="Zn2-C6_fun-type_DNA-bd_sf"/>
</dbReference>
<dbReference type="GO" id="GO:0008270">
    <property type="term" value="F:zinc ion binding"/>
    <property type="evidence" value="ECO:0007669"/>
    <property type="project" value="InterPro"/>
</dbReference>
<name>N1PD41_DOTSN</name>
<feature type="compositionally biased region" description="Polar residues" evidence="2">
    <location>
        <begin position="53"/>
        <end position="63"/>
    </location>
</feature>
<evidence type="ECO:0000313" key="4">
    <source>
        <dbReference type="EMBL" id="EME38354.1"/>
    </source>
</evidence>
<feature type="region of interest" description="Disordered" evidence="2">
    <location>
        <begin position="321"/>
        <end position="350"/>
    </location>
</feature>
<feature type="compositionally biased region" description="Polar residues" evidence="2">
    <location>
        <begin position="129"/>
        <end position="141"/>
    </location>
</feature>
<evidence type="ECO:0000259" key="3">
    <source>
        <dbReference type="PROSITE" id="PS50048"/>
    </source>
</evidence>
<sequence>MATYYDISHPNPLYSRRPAFEPSRPRYDPVTEASPRVPRAPSADDRPIGRVTRQPSQESTPTRTLPGLSELFASKLLVAPNAKKGRTATGSQSGTYNDQTVKAASAQLPTGRHDSVVGWQSPPRYTTAPALSSSAPTTPDAWTSELPPFQNAQRHSSTQHGQANPASPAFRSESFGASGLGGHNASWAPEHTISRHGYGPLPTHHHEDNPLHRVDSRVGWREAESRPAVAELLPATYMYRTDCGMIAGPPSYPDCPVGFPIPGREDLYPIWDLTKRKLPRKRMSTACTDCRKKKIRCEPGVGGCLQCRKVQKPCVIEPVKRRRRKKALSEDADAEDSDDGSEELEKSRPR</sequence>
<dbReference type="CDD" id="cd00067">
    <property type="entry name" value="GAL4"/>
    <property type="match status" value="1"/>
</dbReference>
<feature type="domain" description="Zn(2)-C6 fungal-type" evidence="3">
    <location>
        <begin position="286"/>
        <end position="316"/>
    </location>
</feature>
<dbReference type="SMART" id="SM00066">
    <property type="entry name" value="GAL4"/>
    <property type="match status" value="1"/>
</dbReference>
<dbReference type="EMBL" id="KB446547">
    <property type="protein sequence ID" value="EME38354.1"/>
    <property type="molecule type" value="Genomic_DNA"/>
</dbReference>
<dbReference type="HOGENOM" id="CLU_792327_0_0_1"/>
<keyword evidence="1" id="KW-0539">Nucleus</keyword>
<evidence type="ECO:0000256" key="2">
    <source>
        <dbReference type="SAM" id="MobiDB-lite"/>
    </source>
</evidence>
<dbReference type="OMA" id="RMSTACT"/>
<dbReference type="SUPFAM" id="SSF57701">
    <property type="entry name" value="Zn2/Cys6 DNA-binding domain"/>
    <property type="match status" value="1"/>
</dbReference>
<organism evidence="4 5">
    <name type="scientific">Dothistroma septosporum (strain NZE10 / CBS 128990)</name>
    <name type="common">Red band needle blight fungus</name>
    <name type="synonym">Mycosphaerella pini</name>
    <dbReference type="NCBI Taxonomy" id="675120"/>
    <lineage>
        <taxon>Eukaryota</taxon>
        <taxon>Fungi</taxon>
        <taxon>Dikarya</taxon>
        <taxon>Ascomycota</taxon>
        <taxon>Pezizomycotina</taxon>
        <taxon>Dothideomycetes</taxon>
        <taxon>Dothideomycetidae</taxon>
        <taxon>Mycosphaerellales</taxon>
        <taxon>Mycosphaerellaceae</taxon>
        <taxon>Dothistroma</taxon>
    </lineage>
</organism>
<feature type="compositionally biased region" description="Acidic residues" evidence="2">
    <location>
        <begin position="330"/>
        <end position="342"/>
    </location>
</feature>
<dbReference type="PROSITE" id="PS00463">
    <property type="entry name" value="ZN2_CY6_FUNGAL_1"/>
    <property type="match status" value="1"/>
</dbReference>
<dbReference type="Proteomes" id="UP000016933">
    <property type="component" value="Unassembled WGS sequence"/>
</dbReference>
<gene>
    <name evidence="4" type="ORF">DOTSEDRAFT_75786</name>
</gene>
<proteinExistence type="predicted"/>
<dbReference type="STRING" id="675120.N1PD41"/>
<feature type="compositionally biased region" description="Polar residues" evidence="2">
    <location>
        <begin position="150"/>
        <end position="165"/>
    </location>
</feature>
<evidence type="ECO:0000256" key="1">
    <source>
        <dbReference type="ARBA" id="ARBA00023242"/>
    </source>
</evidence>
<dbReference type="AlphaFoldDB" id="N1PD41"/>
<protein>
    <recommendedName>
        <fullName evidence="3">Zn(2)-C6 fungal-type domain-containing protein</fullName>
    </recommendedName>
</protein>
<dbReference type="PROSITE" id="PS50048">
    <property type="entry name" value="ZN2_CY6_FUNGAL_2"/>
    <property type="match status" value="1"/>
</dbReference>
<dbReference type="InterPro" id="IPR001138">
    <property type="entry name" value="Zn2Cys6_DnaBD"/>
</dbReference>
<feature type="region of interest" description="Disordered" evidence="2">
    <location>
        <begin position="1"/>
        <end position="68"/>
    </location>
</feature>